<name>F8MQ92_NEUT8</name>
<proteinExistence type="predicted"/>
<dbReference type="HOGENOM" id="CLU_2776563_0_0_1"/>
<sequence length="69" mass="7551">MSGCFLQRQQLGLVVYVQPRSSASNLCKYQVYACMPQCVSVGCVCPEHVCSQTHTAFNGTQTPNPNPNK</sequence>
<evidence type="ECO:0000313" key="2">
    <source>
        <dbReference type="Proteomes" id="UP000008065"/>
    </source>
</evidence>
<dbReference type="KEGG" id="nte:NEUTE1DRAFT117365"/>
<accession>F8MQ92</accession>
<dbReference type="EMBL" id="GL891305">
    <property type="protein sequence ID" value="EGO56522.1"/>
    <property type="molecule type" value="Genomic_DNA"/>
</dbReference>
<dbReference type="VEuPathDB" id="FungiDB:NEUTE1DRAFT_117365"/>
<keyword evidence="2" id="KW-1185">Reference proteome</keyword>
<protein>
    <submittedName>
        <fullName evidence="1">Uncharacterized protein</fullName>
    </submittedName>
</protein>
<organism evidence="1 2">
    <name type="scientific">Neurospora tetrasperma (strain FGSC 2508 / ATCC MYA-4615 / P0657)</name>
    <dbReference type="NCBI Taxonomy" id="510951"/>
    <lineage>
        <taxon>Eukaryota</taxon>
        <taxon>Fungi</taxon>
        <taxon>Dikarya</taxon>
        <taxon>Ascomycota</taxon>
        <taxon>Pezizomycotina</taxon>
        <taxon>Sordariomycetes</taxon>
        <taxon>Sordariomycetidae</taxon>
        <taxon>Sordariales</taxon>
        <taxon>Sordariaceae</taxon>
        <taxon>Neurospora</taxon>
    </lineage>
</organism>
<gene>
    <name evidence="1" type="ORF">NEUTE1DRAFT_117365</name>
</gene>
<dbReference type="GeneID" id="20823278"/>
<dbReference type="AlphaFoldDB" id="F8MQ92"/>
<evidence type="ECO:0000313" key="1">
    <source>
        <dbReference type="EMBL" id="EGO56522.1"/>
    </source>
</evidence>
<reference evidence="2" key="1">
    <citation type="journal article" date="2011" name="Genetics">
        <title>Massive changes in genome architecture accompany the transition to self-fertility in the filamentous fungus Neurospora tetrasperma.</title>
        <authorList>
            <person name="Ellison C.E."/>
            <person name="Stajich J.E."/>
            <person name="Jacobson D.J."/>
            <person name="Natvig D.O."/>
            <person name="Lapidus A."/>
            <person name="Foster B."/>
            <person name="Aerts A."/>
            <person name="Riley R."/>
            <person name="Lindquist E.A."/>
            <person name="Grigoriev I.V."/>
            <person name="Taylor J.W."/>
        </authorList>
    </citation>
    <scope>NUCLEOTIDE SEQUENCE [LARGE SCALE GENOMIC DNA]</scope>
    <source>
        <strain evidence="2">FGSC 2508 / P0657</strain>
    </source>
</reference>
<dbReference type="RefSeq" id="XP_009852113.1">
    <property type="nucleotide sequence ID" value="XM_009853811.1"/>
</dbReference>
<dbReference type="Proteomes" id="UP000008065">
    <property type="component" value="Unassembled WGS sequence"/>
</dbReference>